<dbReference type="PANTHER" id="PTHR11819">
    <property type="entry name" value="SOLUTE CARRIER FAMILY 5"/>
    <property type="match status" value="1"/>
</dbReference>
<evidence type="ECO:0000256" key="7">
    <source>
        <dbReference type="SAM" id="Phobius"/>
    </source>
</evidence>
<dbReference type="EMBL" id="JBHUHR010000015">
    <property type="protein sequence ID" value="MFD2034334.1"/>
    <property type="molecule type" value="Genomic_DNA"/>
</dbReference>
<dbReference type="Gene3D" id="1.20.1730.10">
    <property type="entry name" value="Sodium/glucose cotransporter"/>
    <property type="match status" value="1"/>
</dbReference>
<evidence type="ECO:0000256" key="6">
    <source>
        <dbReference type="RuleBase" id="RU362091"/>
    </source>
</evidence>
<dbReference type="Proteomes" id="UP001597361">
    <property type="component" value="Unassembled WGS sequence"/>
</dbReference>
<proteinExistence type="inferred from homology"/>
<feature type="transmembrane region" description="Helical" evidence="7">
    <location>
        <begin position="444"/>
        <end position="462"/>
    </location>
</feature>
<feature type="transmembrane region" description="Helical" evidence="7">
    <location>
        <begin position="294"/>
        <end position="311"/>
    </location>
</feature>
<feature type="transmembrane region" description="Helical" evidence="7">
    <location>
        <begin position="6"/>
        <end position="24"/>
    </location>
</feature>
<evidence type="ECO:0000256" key="2">
    <source>
        <dbReference type="ARBA" id="ARBA00006434"/>
    </source>
</evidence>
<name>A0ABW4VJR1_9BACT</name>
<evidence type="ECO:0000256" key="3">
    <source>
        <dbReference type="ARBA" id="ARBA00022692"/>
    </source>
</evidence>
<evidence type="ECO:0000313" key="9">
    <source>
        <dbReference type="Proteomes" id="UP001597361"/>
    </source>
</evidence>
<keyword evidence="4 7" id="KW-1133">Transmembrane helix</keyword>
<feature type="transmembrane region" description="Helical" evidence="7">
    <location>
        <begin position="331"/>
        <end position="355"/>
    </location>
</feature>
<dbReference type="InterPro" id="IPR001734">
    <property type="entry name" value="Na/solute_symporter"/>
</dbReference>
<feature type="transmembrane region" description="Helical" evidence="7">
    <location>
        <begin position="569"/>
        <end position="587"/>
    </location>
</feature>
<sequence>MNISLLDWGIIAAFFVISMLIGVYTSKKAGTSAKEFFLSGRNMPWWLLGVSMVATTFSADTPNLVTDIVRTNGVSGNWVWWAFLLTGMLTVFVYAKLWRRSEVTTDLEFYELRYGGKSAAFLRAFRAIYLGVFFNVVIMATVSLAAIKIGGVMLGLSPIETLLIASIVTVAYSSLGGLKGVLLTDFFQFFIAMTGAIGAAYYILDLPEIGSLDVLLSHPNVVDKLNFLPDFNDWNVIVPLLIMPLAIQWWATWYPGAEPGGGGYIAQRMLSAKDEKNAIGATLFFNIAHYGMRPWPWIIIALGSLVIFPNISDMQEAFPHIPVDKMGHDLAYSAMLTFLPAGLIGLVLASLIAAVMSTLSTHLNWGSSYVVNDFYLRFLKPEATDKELVLVGRISTVVLMGLAALLALAMSNALEAFEILLQIGAGTGAIFILRWFWWRINAKTEIAAMLISLVVAIFFQYVNPKLNIIPISEGQEYLKILYGVIITTIGWVTVTLLTKPEKDDVLLTFYRKVKPAAFGWKKLLNRYPEEEQEQGQLPMEIGLMLVGSIMVYATLFAVGFWIYSNVVGASIATGIAILGGIIIFGSWKKMK</sequence>
<evidence type="ECO:0000256" key="5">
    <source>
        <dbReference type="ARBA" id="ARBA00023136"/>
    </source>
</evidence>
<comment type="similarity">
    <text evidence="2 6">Belongs to the sodium:solute symporter (SSF) (TC 2.A.21) family.</text>
</comment>
<evidence type="ECO:0000256" key="4">
    <source>
        <dbReference type="ARBA" id="ARBA00022989"/>
    </source>
</evidence>
<feature type="transmembrane region" description="Helical" evidence="7">
    <location>
        <begin position="127"/>
        <end position="147"/>
    </location>
</feature>
<dbReference type="InterPro" id="IPR038377">
    <property type="entry name" value="Na/Glc_symporter_sf"/>
</dbReference>
<keyword evidence="3 7" id="KW-0812">Transmembrane</keyword>
<feature type="transmembrane region" description="Helical" evidence="7">
    <location>
        <begin position="416"/>
        <end position="437"/>
    </location>
</feature>
<accession>A0ABW4VJR1</accession>
<feature type="transmembrane region" description="Helical" evidence="7">
    <location>
        <begin position="388"/>
        <end position="410"/>
    </location>
</feature>
<dbReference type="CDD" id="cd11477">
    <property type="entry name" value="SLC5sbd_u1"/>
    <property type="match status" value="1"/>
</dbReference>
<dbReference type="RefSeq" id="WP_376884380.1">
    <property type="nucleotide sequence ID" value="NZ_JBHUHR010000015.1"/>
</dbReference>
<evidence type="ECO:0000313" key="8">
    <source>
        <dbReference type="EMBL" id="MFD2034334.1"/>
    </source>
</evidence>
<feature type="transmembrane region" description="Helical" evidence="7">
    <location>
        <begin position="477"/>
        <end position="497"/>
    </location>
</feature>
<feature type="transmembrane region" description="Helical" evidence="7">
    <location>
        <begin position="78"/>
        <end position="95"/>
    </location>
</feature>
<feature type="transmembrane region" description="Helical" evidence="7">
    <location>
        <begin position="541"/>
        <end position="563"/>
    </location>
</feature>
<dbReference type="PANTHER" id="PTHR11819:SF77">
    <property type="entry name" value="SODIUM_GLUCOSE COTRANSPORT PROTEIN"/>
    <property type="match status" value="1"/>
</dbReference>
<dbReference type="Pfam" id="PF00474">
    <property type="entry name" value="SSF"/>
    <property type="match status" value="1"/>
</dbReference>
<keyword evidence="9" id="KW-1185">Reference proteome</keyword>
<feature type="transmembrane region" description="Helical" evidence="7">
    <location>
        <begin position="186"/>
        <end position="204"/>
    </location>
</feature>
<keyword evidence="5 7" id="KW-0472">Membrane</keyword>
<reference evidence="9" key="1">
    <citation type="journal article" date="2019" name="Int. J. Syst. Evol. Microbiol.">
        <title>The Global Catalogue of Microorganisms (GCM) 10K type strain sequencing project: providing services to taxonomists for standard genome sequencing and annotation.</title>
        <authorList>
            <consortium name="The Broad Institute Genomics Platform"/>
            <consortium name="The Broad Institute Genome Sequencing Center for Infectious Disease"/>
            <person name="Wu L."/>
            <person name="Ma J."/>
        </authorList>
    </citation>
    <scope>NUCLEOTIDE SEQUENCE [LARGE SCALE GENOMIC DNA]</scope>
    <source>
        <strain evidence="9">CGMCC 1.15180</strain>
    </source>
</reference>
<feature type="transmembrane region" description="Helical" evidence="7">
    <location>
        <begin position="45"/>
        <end position="66"/>
    </location>
</feature>
<organism evidence="8 9">
    <name type="scientific">Belliella marina</name>
    <dbReference type="NCBI Taxonomy" id="1644146"/>
    <lineage>
        <taxon>Bacteria</taxon>
        <taxon>Pseudomonadati</taxon>
        <taxon>Bacteroidota</taxon>
        <taxon>Cytophagia</taxon>
        <taxon>Cytophagales</taxon>
        <taxon>Cyclobacteriaceae</taxon>
        <taxon>Belliella</taxon>
    </lineage>
</organism>
<dbReference type="PROSITE" id="PS50283">
    <property type="entry name" value="NA_SOLUT_SYMP_3"/>
    <property type="match status" value="1"/>
</dbReference>
<feature type="transmembrane region" description="Helical" evidence="7">
    <location>
        <begin position="234"/>
        <end position="251"/>
    </location>
</feature>
<comment type="subcellular location">
    <subcellularLocation>
        <location evidence="1">Membrane</location>
        <topology evidence="1">Multi-pass membrane protein</topology>
    </subcellularLocation>
</comment>
<protein>
    <submittedName>
        <fullName evidence="8">Sodium:solute symporter family protein</fullName>
    </submittedName>
</protein>
<gene>
    <name evidence="8" type="ORF">ACFSKL_06005</name>
</gene>
<feature type="transmembrane region" description="Helical" evidence="7">
    <location>
        <begin position="153"/>
        <end position="174"/>
    </location>
</feature>
<comment type="caution">
    <text evidence="8">The sequence shown here is derived from an EMBL/GenBank/DDBJ whole genome shotgun (WGS) entry which is preliminary data.</text>
</comment>
<evidence type="ECO:0000256" key="1">
    <source>
        <dbReference type="ARBA" id="ARBA00004141"/>
    </source>
</evidence>